<dbReference type="Pfam" id="PF07884">
    <property type="entry name" value="VKOR"/>
    <property type="match status" value="1"/>
</dbReference>
<comment type="subcellular location">
    <subcellularLocation>
        <location evidence="1">Membrane</location>
        <topology evidence="1">Multi-pass membrane protein</topology>
    </subcellularLocation>
</comment>
<evidence type="ECO:0000256" key="8">
    <source>
        <dbReference type="ARBA" id="ARBA00023157"/>
    </source>
</evidence>
<keyword evidence="8" id="KW-1015">Disulfide bond</keyword>
<feature type="transmembrane region" description="Helical" evidence="10">
    <location>
        <begin position="84"/>
        <end position="104"/>
    </location>
</feature>
<dbReference type="InterPro" id="IPR012932">
    <property type="entry name" value="VKOR"/>
</dbReference>
<dbReference type="Gene3D" id="3.40.30.10">
    <property type="entry name" value="Glutaredoxin"/>
    <property type="match status" value="1"/>
</dbReference>
<dbReference type="Gene3D" id="1.20.1440.130">
    <property type="entry name" value="VKOR domain"/>
    <property type="match status" value="1"/>
</dbReference>
<protein>
    <recommendedName>
        <fullName evidence="11">Vitamin K epoxide reductase domain-containing protein</fullName>
    </recommendedName>
</protein>
<dbReference type="GO" id="GO:0016020">
    <property type="term" value="C:membrane"/>
    <property type="evidence" value="ECO:0007669"/>
    <property type="project" value="UniProtKB-SubCell"/>
</dbReference>
<accession>A0A4D9D107</accession>
<feature type="domain" description="Vitamin K epoxide reductase" evidence="11">
    <location>
        <begin position="2"/>
        <end position="106"/>
    </location>
</feature>
<name>A0A4D9D107_9STRA</name>
<feature type="transmembrane region" description="Helical" evidence="10">
    <location>
        <begin position="12"/>
        <end position="39"/>
    </location>
</feature>
<feature type="transmembrane region" description="Helical" evidence="10">
    <location>
        <begin position="116"/>
        <end position="136"/>
    </location>
</feature>
<evidence type="ECO:0000256" key="5">
    <source>
        <dbReference type="ARBA" id="ARBA00022989"/>
    </source>
</evidence>
<dbReference type="OrthoDB" id="343052at2759"/>
<dbReference type="AlphaFoldDB" id="A0A4D9D107"/>
<evidence type="ECO:0000256" key="4">
    <source>
        <dbReference type="ARBA" id="ARBA00022719"/>
    </source>
</evidence>
<proteinExistence type="inferred from homology"/>
<reference evidence="12 13" key="1">
    <citation type="submission" date="2019-01" db="EMBL/GenBank/DDBJ databases">
        <title>Nuclear Genome Assembly of the Microalgal Biofuel strain Nannochloropsis salina CCMP1776.</title>
        <authorList>
            <person name="Hovde B."/>
        </authorList>
    </citation>
    <scope>NUCLEOTIDE SEQUENCE [LARGE SCALE GENOMIC DNA]</scope>
    <source>
        <strain evidence="12 13">CCMP1776</strain>
    </source>
</reference>
<gene>
    <name evidence="12" type="ORF">NSK_003504</name>
</gene>
<comment type="caution">
    <text evidence="12">The sequence shown here is derived from an EMBL/GenBank/DDBJ whole genome shotgun (WGS) entry which is preliminary data.</text>
</comment>
<evidence type="ECO:0000256" key="6">
    <source>
        <dbReference type="ARBA" id="ARBA00023002"/>
    </source>
</evidence>
<dbReference type="Proteomes" id="UP000355283">
    <property type="component" value="Unassembled WGS sequence"/>
</dbReference>
<evidence type="ECO:0000256" key="3">
    <source>
        <dbReference type="ARBA" id="ARBA00022692"/>
    </source>
</evidence>
<evidence type="ECO:0000313" key="13">
    <source>
        <dbReference type="Proteomes" id="UP000355283"/>
    </source>
</evidence>
<organism evidence="12 13">
    <name type="scientific">Nannochloropsis salina CCMP1776</name>
    <dbReference type="NCBI Taxonomy" id="1027361"/>
    <lineage>
        <taxon>Eukaryota</taxon>
        <taxon>Sar</taxon>
        <taxon>Stramenopiles</taxon>
        <taxon>Ochrophyta</taxon>
        <taxon>Eustigmatophyceae</taxon>
        <taxon>Eustigmatales</taxon>
        <taxon>Monodopsidaceae</taxon>
        <taxon>Microchloropsis</taxon>
        <taxon>Microchloropsis salina</taxon>
    </lineage>
</organism>
<dbReference type="PANTHER" id="PTHR34573:SF1">
    <property type="entry name" value="VITAMIN K EPOXIDE REDUCTASE DOMAIN-CONTAINING PROTEIN"/>
    <property type="match status" value="1"/>
</dbReference>
<evidence type="ECO:0000256" key="7">
    <source>
        <dbReference type="ARBA" id="ARBA00023136"/>
    </source>
</evidence>
<evidence type="ECO:0000256" key="1">
    <source>
        <dbReference type="ARBA" id="ARBA00004141"/>
    </source>
</evidence>
<dbReference type="SMART" id="SM00756">
    <property type="entry name" value="VKc"/>
    <property type="match status" value="1"/>
</dbReference>
<dbReference type="PANTHER" id="PTHR34573">
    <property type="entry name" value="VKC DOMAIN-CONTAINING PROTEIN"/>
    <property type="match status" value="1"/>
</dbReference>
<keyword evidence="9" id="KW-0676">Redox-active center</keyword>
<dbReference type="GO" id="GO:0048038">
    <property type="term" value="F:quinone binding"/>
    <property type="evidence" value="ECO:0007669"/>
    <property type="project" value="UniProtKB-KW"/>
</dbReference>
<evidence type="ECO:0000256" key="9">
    <source>
        <dbReference type="ARBA" id="ARBA00023284"/>
    </source>
</evidence>
<keyword evidence="6" id="KW-0560">Oxidoreductase</keyword>
<dbReference type="EMBL" id="SDOX01000016">
    <property type="protein sequence ID" value="TFJ85080.1"/>
    <property type="molecule type" value="Genomic_DNA"/>
</dbReference>
<comment type="similarity">
    <text evidence="2">Belongs to the VKOR family.</text>
</comment>
<dbReference type="SUPFAM" id="SSF52833">
    <property type="entry name" value="Thioredoxin-like"/>
    <property type="match status" value="1"/>
</dbReference>
<keyword evidence="5 10" id="KW-1133">Transmembrane helix</keyword>
<keyword evidence="13" id="KW-1185">Reference proteome</keyword>
<evidence type="ECO:0000313" key="12">
    <source>
        <dbReference type="EMBL" id="TFJ85080.1"/>
    </source>
</evidence>
<dbReference type="InterPro" id="IPR044698">
    <property type="entry name" value="VKOR/LTO1"/>
</dbReference>
<evidence type="ECO:0000256" key="10">
    <source>
        <dbReference type="SAM" id="Phobius"/>
    </source>
</evidence>
<dbReference type="InterPro" id="IPR036249">
    <property type="entry name" value="Thioredoxin-like_sf"/>
</dbReference>
<keyword evidence="3 10" id="KW-0812">Transmembrane</keyword>
<evidence type="ECO:0000256" key="2">
    <source>
        <dbReference type="ARBA" id="ARBA00006214"/>
    </source>
</evidence>
<dbReference type="GO" id="GO:0016491">
    <property type="term" value="F:oxidoreductase activity"/>
    <property type="evidence" value="ECO:0007669"/>
    <property type="project" value="UniProtKB-KW"/>
</dbReference>
<keyword evidence="4" id="KW-0874">Quinone</keyword>
<evidence type="ECO:0000259" key="11">
    <source>
        <dbReference type="SMART" id="SM00756"/>
    </source>
</evidence>
<sequence length="270" mass="28926">MRCGDVLNSEYASFLGVPLTLPGAVAYGTVAALALWPILAGKEGSRERAEADLNSRAPLLTVTTGMATFSAYLMWVLATQVRELCPYCLASASLSFSMAALTWVKQVEPNATKSLVYKAGAVAVTGLFSLGAFAYASARIMVMSQGPGEGGEVGGSRPPPITTHSTARSEALALRLQGLDARMYGAFWCSHCYEQKQSLGQEAYRRIAYIECAPDGFASESKTCKARKIPGYPTWEIKGELYPGEKSLDQLEDIVDGKVPVPPPMEIPAK</sequence>
<keyword evidence="7 10" id="KW-0472">Membrane</keyword>
<dbReference type="InterPro" id="IPR038354">
    <property type="entry name" value="VKOR_sf"/>
</dbReference>
<dbReference type="CDD" id="cd12916">
    <property type="entry name" value="VKOR_1"/>
    <property type="match status" value="1"/>
</dbReference>
<feature type="transmembrane region" description="Helical" evidence="10">
    <location>
        <begin position="59"/>
        <end position="77"/>
    </location>
</feature>